<dbReference type="PANTHER" id="PTHR20974:SF0">
    <property type="entry name" value="UPF0585 PROTEIN CG18661"/>
    <property type="match status" value="1"/>
</dbReference>
<dbReference type="Pfam" id="PF06080">
    <property type="entry name" value="DUF938"/>
    <property type="match status" value="1"/>
</dbReference>
<accession>X6MV01</accession>
<evidence type="ECO:0000313" key="3">
    <source>
        <dbReference type="EMBL" id="ETO17823.1"/>
    </source>
</evidence>
<feature type="transmembrane region" description="Helical" evidence="2">
    <location>
        <begin position="34"/>
        <end position="53"/>
    </location>
</feature>
<dbReference type="AlphaFoldDB" id="X6MV01"/>
<dbReference type="InterPro" id="IPR029063">
    <property type="entry name" value="SAM-dependent_MTases_sf"/>
</dbReference>
<dbReference type="OrthoDB" id="10258744at2759"/>
<comment type="caution">
    <text evidence="3">The sequence shown here is derived from an EMBL/GenBank/DDBJ whole genome shotgun (WGS) entry which is preliminary data.</text>
</comment>
<evidence type="ECO:0008006" key="5">
    <source>
        <dbReference type="Google" id="ProtNLM"/>
    </source>
</evidence>
<sequence length="379" mass="44303">MYVVFARCAKGRPTPQNINYDKISQLLIFLKYCWIWNLLILSCFFFQIFLHQADDGTKKKKKHAVKIFCSHFAPFRKQVWDNAEIPKASYEFVTLVISLQSQVPIFFEKLLKTRLFVITKKKNCEKNGYSNLWDILPKKYNNFNFLYILICRELQMKHNIGFKKGPSYYSALFIHRLMSQKPEELPTQPSAERNKIPIFEDVIEVHFPKKGTILEIGTNTGEHVAYFAPRTPELTWIPSDYTKENFWVVNERRKATKSDNISEPRILDLLDKEEWESSYYSVSAQEKDSSDTAKKTKLMGFTSILPINGKLCIYGPFLYGDKSVQSNIEFSENLQKRNKLWAVREANDVIAQATKYGLKHVATVDMPRDNKTLVFLREK</sequence>
<evidence type="ECO:0000313" key="4">
    <source>
        <dbReference type="Proteomes" id="UP000023152"/>
    </source>
</evidence>
<evidence type="ECO:0000256" key="1">
    <source>
        <dbReference type="ARBA" id="ARBA00008308"/>
    </source>
</evidence>
<dbReference type="SUPFAM" id="SSF53335">
    <property type="entry name" value="S-adenosyl-L-methionine-dependent methyltransferases"/>
    <property type="match status" value="1"/>
</dbReference>
<protein>
    <recommendedName>
        <fullName evidence="5">Methyltransferase</fullName>
    </recommendedName>
</protein>
<proteinExistence type="inferred from homology"/>
<name>X6MV01_RETFI</name>
<organism evidence="3 4">
    <name type="scientific">Reticulomyxa filosa</name>
    <dbReference type="NCBI Taxonomy" id="46433"/>
    <lineage>
        <taxon>Eukaryota</taxon>
        <taxon>Sar</taxon>
        <taxon>Rhizaria</taxon>
        <taxon>Retaria</taxon>
        <taxon>Foraminifera</taxon>
        <taxon>Monothalamids</taxon>
        <taxon>Reticulomyxidae</taxon>
        <taxon>Reticulomyxa</taxon>
    </lineage>
</organism>
<keyword evidence="4" id="KW-1185">Reference proteome</keyword>
<evidence type="ECO:0000256" key="2">
    <source>
        <dbReference type="SAM" id="Phobius"/>
    </source>
</evidence>
<dbReference type="Proteomes" id="UP000023152">
    <property type="component" value="Unassembled WGS sequence"/>
</dbReference>
<keyword evidence="2" id="KW-0812">Transmembrane</keyword>
<reference evidence="3 4" key="1">
    <citation type="journal article" date="2013" name="Curr. Biol.">
        <title>The Genome of the Foraminiferan Reticulomyxa filosa.</title>
        <authorList>
            <person name="Glockner G."/>
            <person name="Hulsmann N."/>
            <person name="Schleicher M."/>
            <person name="Noegel A.A."/>
            <person name="Eichinger L."/>
            <person name="Gallinger C."/>
            <person name="Pawlowski J."/>
            <person name="Sierra R."/>
            <person name="Euteneuer U."/>
            <person name="Pillet L."/>
            <person name="Moustafa A."/>
            <person name="Platzer M."/>
            <person name="Groth M."/>
            <person name="Szafranski K."/>
            <person name="Schliwa M."/>
        </authorList>
    </citation>
    <scope>NUCLEOTIDE SEQUENCE [LARGE SCALE GENOMIC DNA]</scope>
</reference>
<dbReference type="EMBL" id="ASPP01015935">
    <property type="protein sequence ID" value="ETO17823.1"/>
    <property type="molecule type" value="Genomic_DNA"/>
</dbReference>
<keyword evidence="2" id="KW-0472">Membrane</keyword>
<comment type="similarity">
    <text evidence="1">Belongs to the UPF0585 family.</text>
</comment>
<dbReference type="PANTHER" id="PTHR20974">
    <property type="entry name" value="UPF0585 PROTEIN CG18661"/>
    <property type="match status" value="1"/>
</dbReference>
<dbReference type="InterPro" id="IPR010342">
    <property type="entry name" value="DUF938"/>
</dbReference>
<gene>
    <name evidence="3" type="ORF">RFI_19488</name>
</gene>
<keyword evidence="2" id="KW-1133">Transmembrane helix</keyword>